<keyword evidence="2" id="KW-0732">Signal</keyword>
<evidence type="ECO:0000313" key="3">
    <source>
        <dbReference type="EMBL" id="MBC9719088.1"/>
    </source>
</evidence>
<evidence type="ECO:0008006" key="5">
    <source>
        <dbReference type="Google" id="ProtNLM"/>
    </source>
</evidence>
<gene>
    <name evidence="3" type="ORF">H9Y04_41880</name>
</gene>
<protein>
    <recommendedName>
        <fullName evidence="5">Lipoprotein</fullName>
    </recommendedName>
</protein>
<sequence length="169" mass="18621">MRRRTRTNVTATTAALLLALGACTGDGGGGGDGERSGGRPDASRTPGAAGRNTAPQMPSAAELNEIEQAVGAYTAAYFEPDVDAGWAMLSKECRKQDTKAGFAVLLERARRGNVHHERYYLRRFEVQRMVGDRVVVTYGVGPDPKFDRTEQWVREAGWWRYDHCFGLLI</sequence>
<dbReference type="EMBL" id="JACTVJ010000032">
    <property type="protein sequence ID" value="MBC9719088.1"/>
    <property type="molecule type" value="Genomic_DNA"/>
</dbReference>
<dbReference type="RefSeq" id="WP_187819511.1">
    <property type="nucleotide sequence ID" value="NZ_JACTVJ010000032.1"/>
</dbReference>
<keyword evidence="4" id="KW-1185">Reference proteome</keyword>
<feature type="signal peptide" evidence="2">
    <location>
        <begin position="1"/>
        <end position="24"/>
    </location>
</feature>
<dbReference type="Proteomes" id="UP000642284">
    <property type="component" value="Unassembled WGS sequence"/>
</dbReference>
<feature type="chain" id="PRO_5046186701" description="Lipoprotein" evidence="2">
    <location>
        <begin position="25"/>
        <end position="169"/>
    </location>
</feature>
<evidence type="ECO:0000256" key="1">
    <source>
        <dbReference type="SAM" id="MobiDB-lite"/>
    </source>
</evidence>
<comment type="caution">
    <text evidence="3">The sequence shown here is derived from an EMBL/GenBank/DDBJ whole genome shotgun (WGS) entry which is preliminary data.</text>
</comment>
<name>A0ABR7SUK9_9ACTN</name>
<organism evidence="3 4">
    <name type="scientific">Streptomyces polyasparticus</name>
    <dbReference type="NCBI Taxonomy" id="2767826"/>
    <lineage>
        <taxon>Bacteria</taxon>
        <taxon>Bacillati</taxon>
        <taxon>Actinomycetota</taxon>
        <taxon>Actinomycetes</taxon>
        <taxon>Kitasatosporales</taxon>
        <taxon>Streptomycetaceae</taxon>
        <taxon>Streptomyces</taxon>
    </lineage>
</organism>
<evidence type="ECO:0000313" key="4">
    <source>
        <dbReference type="Proteomes" id="UP000642284"/>
    </source>
</evidence>
<accession>A0ABR7SUK9</accession>
<feature type="compositionally biased region" description="Basic and acidic residues" evidence="1">
    <location>
        <begin position="32"/>
        <end position="42"/>
    </location>
</feature>
<reference evidence="3 4" key="1">
    <citation type="submission" date="2020-08" db="EMBL/GenBank/DDBJ databases">
        <title>Genemic of Streptomyces polyaspartic.</title>
        <authorList>
            <person name="Liu W."/>
        </authorList>
    </citation>
    <scope>NUCLEOTIDE SEQUENCE [LARGE SCALE GENOMIC DNA]</scope>
    <source>
        <strain evidence="3 4">TRM66268-LWL</strain>
    </source>
</reference>
<feature type="region of interest" description="Disordered" evidence="1">
    <location>
        <begin position="27"/>
        <end position="57"/>
    </location>
</feature>
<evidence type="ECO:0000256" key="2">
    <source>
        <dbReference type="SAM" id="SignalP"/>
    </source>
</evidence>
<dbReference type="PROSITE" id="PS51257">
    <property type="entry name" value="PROKAR_LIPOPROTEIN"/>
    <property type="match status" value="1"/>
</dbReference>
<proteinExistence type="predicted"/>